<evidence type="ECO:0000256" key="3">
    <source>
        <dbReference type="PROSITE-ProRule" id="PRU00235"/>
    </source>
</evidence>
<proteinExistence type="predicted"/>
<feature type="repeat" description="RCC1" evidence="3">
    <location>
        <begin position="189"/>
        <end position="257"/>
    </location>
</feature>
<feature type="repeat" description="ANK" evidence="2">
    <location>
        <begin position="62"/>
        <end position="95"/>
    </location>
</feature>
<dbReference type="PROSITE" id="PS50297">
    <property type="entry name" value="ANK_REP_REGION"/>
    <property type="match status" value="1"/>
</dbReference>
<feature type="region of interest" description="Disordered" evidence="4">
    <location>
        <begin position="150"/>
        <end position="190"/>
    </location>
</feature>
<protein>
    <submittedName>
        <fullName evidence="5">Uncharacterized protein</fullName>
    </submittedName>
</protein>
<dbReference type="PANTHER" id="PTHR22872:SF2">
    <property type="entry name" value="INHIBITOR OF BRUTON TYROSINE KINASE"/>
    <property type="match status" value="1"/>
</dbReference>
<dbReference type="InterPro" id="IPR009091">
    <property type="entry name" value="RCC1/BLIP-II"/>
</dbReference>
<dbReference type="InterPro" id="IPR036770">
    <property type="entry name" value="Ankyrin_rpt-contain_sf"/>
</dbReference>
<feature type="compositionally biased region" description="Acidic residues" evidence="4">
    <location>
        <begin position="157"/>
        <end position="166"/>
    </location>
</feature>
<dbReference type="SMART" id="SM00248">
    <property type="entry name" value="ANK"/>
    <property type="match status" value="2"/>
</dbReference>
<dbReference type="PROSITE" id="PS50012">
    <property type="entry name" value="RCC1_3"/>
    <property type="match status" value="4"/>
</dbReference>
<keyword evidence="1" id="KW-0677">Repeat</keyword>
<feature type="region of interest" description="Disordered" evidence="4">
    <location>
        <begin position="21"/>
        <end position="46"/>
    </location>
</feature>
<evidence type="ECO:0000256" key="4">
    <source>
        <dbReference type="SAM" id="MobiDB-lite"/>
    </source>
</evidence>
<dbReference type="PROSITE" id="PS50088">
    <property type="entry name" value="ANK_REPEAT"/>
    <property type="match status" value="1"/>
</dbReference>
<dbReference type="PANTHER" id="PTHR22872">
    <property type="entry name" value="BTK-BINDING PROTEIN-RELATED"/>
    <property type="match status" value="1"/>
</dbReference>
<name>A0AAD5WZJ9_9FUNG</name>
<dbReference type="InterPro" id="IPR051625">
    <property type="entry name" value="Signaling_Regulatory_Domain"/>
</dbReference>
<dbReference type="InterPro" id="IPR002110">
    <property type="entry name" value="Ankyrin_rpt"/>
</dbReference>
<dbReference type="Proteomes" id="UP001212841">
    <property type="component" value="Unassembled WGS sequence"/>
</dbReference>
<dbReference type="Pfam" id="PF12796">
    <property type="entry name" value="Ank_2"/>
    <property type="match status" value="1"/>
</dbReference>
<dbReference type="SUPFAM" id="SSF50985">
    <property type="entry name" value="RCC1/BLIP-II"/>
    <property type="match status" value="1"/>
</dbReference>
<dbReference type="Gene3D" id="2.130.10.30">
    <property type="entry name" value="Regulator of chromosome condensation 1/beta-lactamase-inhibitor protein II"/>
    <property type="match status" value="1"/>
</dbReference>
<evidence type="ECO:0000256" key="1">
    <source>
        <dbReference type="ARBA" id="ARBA00022737"/>
    </source>
</evidence>
<accession>A0AAD5WZJ9</accession>
<evidence type="ECO:0000313" key="6">
    <source>
        <dbReference type="Proteomes" id="UP001212841"/>
    </source>
</evidence>
<dbReference type="Gene3D" id="1.25.40.20">
    <property type="entry name" value="Ankyrin repeat-containing domain"/>
    <property type="match status" value="1"/>
</dbReference>
<feature type="repeat" description="RCC1" evidence="3">
    <location>
        <begin position="308"/>
        <end position="365"/>
    </location>
</feature>
<feature type="non-terminal residue" evidence="5">
    <location>
        <position position="1"/>
    </location>
</feature>
<feature type="repeat" description="RCC1" evidence="3">
    <location>
        <begin position="366"/>
        <end position="418"/>
    </location>
</feature>
<evidence type="ECO:0000313" key="5">
    <source>
        <dbReference type="EMBL" id="KAJ3037498.1"/>
    </source>
</evidence>
<organism evidence="5 6">
    <name type="scientific">Rhizophlyctis rosea</name>
    <dbReference type="NCBI Taxonomy" id="64517"/>
    <lineage>
        <taxon>Eukaryota</taxon>
        <taxon>Fungi</taxon>
        <taxon>Fungi incertae sedis</taxon>
        <taxon>Chytridiomycota</taxon>
        <taxon>Chytridiomycota incertae sedis</taxon>
        <taxon>Chytridiomycetes</taxon>
        <taxon>Rhizophlyctidales</taxon>
        <taxon>Rhizophlyctidaceae</taxon>
        <taxon>Rhizophlyctis</taxon>
    </lineage>
</organism>
<sequence>MFAAIKNRDLGTLRSLLSSHHSSTTTSADQPQLSTSAGSAGNSSSYLSKRPRIIDLNERDLEGNTPLLFAVSLGNVDIVETLLKDRRVNVNAQDLESGWTALHRALYNGALSLSLTILRLRKDCDLSIRDKEGNTCLFLLNSTIDQIKPNQSRERVELEDEDEGSDDERVSDRRSGGVDKPKRELPPATSVWTWGSNSNYILGHQNSDDRAYPERVDFTTSQRNHPNSVSLHTLSEHDPPVKSVVFSKYHSMIVTPHRIYASGFGPGGRLGLGHEETTLRPTVVKGFSGSVRSVALGPDHSVLVTEQGEVWTWGSNRFGQLGYATDVVGTEAAPELSPREVIALKRNRVLEAAASKMHTAVFTDSGTIYSWGTNVGQLGYTQPINTTQLIPKKITSFPQQTLLSITCTPSSTLVLTTTHEVHIFSNFTSSRVLFPFSPSTSLHHHPSQKPLNFHTPHSQKQKPPYIRKIVGGNHLYAGLTSGGDVFLWSPPAPEGVGGEEFWQQRVFPMKSPRRVWMGRGGHLRARDVAIGIDGNLIIGTEGGRVFVGVRRKEGKAGKGGAGGAGEGLFKWNS</sequence>
<evidence type="ECO:0000256" key="2">
    <source>
        <dbReference type="PROSITE-ProRule" id="PRU00023"/>
    </source>
</evidence>
<dbReference type="PRINTS" id="PR00633">
    <property type="entry name" value="RCCNDNSATION"/>
</dbReference>
<dbReference type="AlphaFoldDB" id="A0AAD5WZJ9"/>
<comment type="caution">
    <text evidence="5">The sequence shown here is derived from an EMBL/GenBank/DDBJ whole genome shotgun (WGS) entry which is preliminary data.</text>
</comment>
<dbReference type="Pfam" id="PF00415">
    <property type="entry name" value="RCC1"/>
    <property type="match status" value="4"/>
</dbReference>
<keyword evidence="2" id="KW-0040">ANK repeat</keyword>
<dbReference type="EMBL" id="JADGJD010001824">
    <property type="protein sequence ID" value="KAJ3037498.1"/>
    <property type="molecule type" value="Genomic_DNA"/>
</dbReference>
<gene>
    <name evidence="5" type="ORF">HK097_003495</name>
</gene>
<dbReference type="SUPFAM" id="SSF48403">
    <property type="entry name" value="Ankyrin repeat"/>
    <property type="match status" value="1"/>
</dbReference>
<reference evidence="5" key="1">
    <citation type="submission" date="2020-05" db="EMBL/GenBank/DDBJ databases">
        <title>Phylogenomic resolution of chytrid fungi.</title>
        <authorList>
            <person name="Stajich J.E."/>
            <person name="Amses K."/>
            <person name="Simmons R."/>
            <person name="Seto K."/>
            <person name="Myers J."/>
            <person name="Bonds A."/>
            <person name="Quandt C.A."/>
            <person name="Barry K."/>
            <person name="Liu P."/>
            <person name="Grigoriev I."/>
            <person name="Longcore J.E."/>
            <person name="James T.Y."/>
        </authorList>
    </citation>
    <scope>NUCLEOTIDE SEQUENCE</scope>
    <source>
        <strain evidence="5">JEL0318</strain>
    </source>
</reference>
<dbReference type="InterPro" id="IPR000408">
    <property type="entry name" value="Reg_chr_condens"/>
</dbReference>
<feature type="compositionally biased region" description="Basic and acidic residues" evidence="4">
    <location>
        <begin position="167"/>
        <end position="185"/>
    </location>
</feature>
<keyword evidence="6" id="KW-1185">Reference proteome</keyword>
<feature type="repeat" description="RCC1" evidence="3">
    <location>
        <begin position="257"/>
        <end position="307"/>
    </location>
</feature>